<reference evidence="1 2" key="1">
    <citation type="journal article" date="2015" name="Microbes Environ.">
        <title>Distribution and evolution of nitrogen fixation genes in the phylum bacteroidetes.</title>
        <authorList>
            <person name="Inoue J."/>
            <person name="Oshima K."/>
            <person name="Suda W."/>
            <person name="Sakamoto M."/>
            <person name="Iino T."/>
            <person name="Noda S."/>
            <person name="Hongoh Y."/>
            <person name="Hattori M."/>
            <person name="Ohkuma M."/>
        </authorList>
    </citation>
    <scope>NUCLEOTIDE SEQUENCE [LARGE SCALE GENOMIC DNA]</scope>
    <source>
        <strain evidence="1 2">JCM 15093</strain>
    </source>
</reference>
<evidence type="ECO:0000313" key="1">
    <source>
        <dbReference type="EMBL" id="GAK38132.1"/>
    </source>
</evidence>
<evidence type="ECO:0008006" key="3">
    <source>
        <dbReference type="Google" id="ProtNLM"/>
    </source>
</evidence>
<gene>
    <name evidence="1" type="ORF">JCM15093_3441</name>
</gene>
<protein>
    <recommendedName>
        <fullName evidence="3">Lipoprotein</fullName>
    </recommendedName>
</protein>
<dbReference type="PROSITE" id="PS51257">
    <property type="entry name" value="PROKAR_LIPOPROTEIN"/>
    <property type="match status" value="1"/>
</dbReference>
<dbReference type="RefSeq" id="WP_024997657.1">
    <property type="nucleotide sequence ID" value="NZ_ATZI01000008.1"/>
</dbReference>
<comment type="caution">
    <text evidence="1">The sequence shown here is derived from an EMBL/GenBank/DDBJ whole genome shotgun (WGS) entry which is preliminary data.</text>
</comment>
<accession>A0A069D6U7</accession>
<sequence length="205" mass="24541">MDFPKTIGDNNMKINIIFYSFLFFLFSCKVEKDSNCNVLLRKAKENLNSFYNKNDADYLIASKIYLDSINCNSFKYKIFNTKTTILFLLKDYKEGIQYVSSLDSTAFDKNYIKSMYLNRFKALESESRSDTIHRNQYYNEGLSAIRLYMNEHPSDKETLCEYYLFKMLFTDRTEVLREVELLKKQEMYENEFLEVLIETINNFKK</sequence>
<proteinExistence type="predicted"/>
<organism evidence="1 2">
    <name type="scientific">Bacteroides graminisolvens DSM 19988 = JCM 15093</name>
    <dbReference type="NCBI Taxonomy" id="1121097"/>
    <lineage>
        <taxon>Bacteria</taxon>
        <taxon>Pseudomonadati</taxon>
        <taxon>Bacteroidota</taxon>
        <taxon>Bacteroidia</taxon>
        <taxon>Bacteroidales</taxon>
        <taxon>Bacteroidaceae</taxon>
        <taxon>Bacteroides</taxon>
    </lineage>
</organism>
<name>A0A069D6U7_9BACE</name>
<evidence type="ECO:0000313" key="2">
    <source>
        <dbReference type="Proteomes" id="UP000027601"/>
    </source>
</evidence>
<dbReference type="EMBL" id="BAJS01000039">
    <property type="protein sequence ID" value="GAK38132.1"/>
    <property type="molecule type" value="Genomic_DNA"/>
</dbReference>
<keyword evidence="2" id="KW-1185">Reference proteome</keyword>
<dbReference type="eggNOG" id="ENOG502ZPPT">
    <property type="taxonomic scope" value="Bacteria"/>
</dbReference>
<dbReference type="Proteomes" id="UP000027601">
    <property type="component" value="Unassembled WGS sequence"/>
</dbReference>
<dbReference type="AlphaFoldDB" id="A0A069D6U7"/>